<comment type="caution">
    <text evidence="4">The sequence shown here is derived from an EMBL/GenBank/DDBJ whole genome shotgun (WGS) entry which is preliminary data.</text>
</comment>
<dbReference type="InterPro" id="IPR000182">
    <property type="entry name" value="GNAT_dom"/>
</dbReference>
<dbReference type="RefSeq" id="WP_317958424.1">
    <property type="nucleotide sequence ID" value="NZ_BSKO01000001.1"/>
</dbReference>
<reference evidence="4 5" key="1">
    <citation type="submission" date="2023-02" db="EMBL/GenBank/DDBJ databases">
        <title>Oceanobacillus kimchii IFOP_LL358 isolated form Alexandrium catenella lab strain.</title>
        <authorList>
            <person name="Gajardo G."/>
            <person name="Ueki S."/>
            <person name="Maruyama F."/>
        </authorList>
    </citation>
    <scope>NUCLEOTIDE SEQUENCE [LARGE SCALE GENOMIC DNA]</scope>
    <source>
        <strain evidence="4 5">IFOP_LL358</strain>
    </source>
</reference>
<protein>
    <recommendedName>
        <fullName evidence="3">N-acetyltransferase domain-containing protein</fullName>
    </recommendedName>
</protein>
<sequence length="175" mass="19817">MNKQLLSFDDFVVRTFELDEDNIDELTYVLNSAYKQLDEMGFRYLATHQDSSITRKRILGAHCLVGLKNDEIISTITYSKPGNKKGSTWYETEGVGAVEQFGVLPSYQSIGLGAKMLSIIESMVKDEGVDELALDTAEGASHLRSFYTKRGYRMIEYVDWGVTNYRSVVMSKKLN</sequence>
<evidence type="ECO:0000313" key="4">
    <source>
        <dbReference type="EMBL" id="GLO68082.1"/>
    </source>
</evidence>
<organism evidence="4 5">
    <name type="scientific">Oceanobacillus kimchii</name>
    <dbReference type="NCBI Taxonomy" id="746691"/>
    <lineage>
        <taxon>Bacteria</taxon>
        <taxon>Bacillati</taxon>
        <taxon>Bacillota</taxon>
        <taxon>Bacilli</taxon>
        <taxon>Bacillales</taxon>
        <taxon>Bacillaceae</taxon>
        <taxon>Oceanobacillus</taxon>
    </lineage>
</organism>
<name>A0ABQ5TSS9_9BACI</name>
<dbReference type="EMBL" id="BSKO01000001">
    <property type="protein sequence ID" value="GLO68082.1"/>
    <property type="molecule type" value="Genomic_DNA"/>
</dbReference>
<dbReference type="CDD" id="cd04301">
    <property type="entry name" value="NAT_SF"/>
    <property type="match status" value="1"/>
</dbReference>
<dbReference type="Pfam" id="PF00583">
    <property type="entry name" value="Acetyltransf_1"/>
    <property type="match status" value="1"/>
</dbReference>
<keyword evidence="2" id="KW-0012">Acyltransferase</keyword>
<keyword evidence="5" id="KW-1185">Reference proteome</keyword>
<evidence type="ECO:0000256" key="1">
    <source>
        <dbReference type="ARBA" id="ARBA00022679"/>
    </source>
</evidence>
<dbReference type="PROSITE" id="PS51186">
    <property type="entry name" value="GNAT"/>
    <property type="match status" value="1"/>
</dbReference>
<gene>
    <name evidence="4" type="ORF">MACH08_38660</name>
</gene>
<dbReference type="InterPro" id="IPR016181">
    <property type="entry name" value="Acyl_CoA_acyltransferase"/>
</dbReference>
<dbReference type="PANTHER" id="PTHR42919:SF8">
    <property type="entry name" value="N-ALPHA-ACETYLTRANSFERASE 50"/>
    <property type="match status" value="1"/>
</dbReference>
<dbReference type="SUPFAM" id="SSF55729">
    <property type="entry name" value="Acyl-CoA N-acyltransferases (Nat)"/>
    <property type="match status" value="1"/>
</dbReference>
<accession>A0ABQ5TSS9</accession>
<dbReference type="Gene3D" id="3.40.630.30">
    <property type="match status" value="1"/>
</dbReference>
<evidence type="ECO:0000256" key="2">
    <source>
        <dbReference type="ARBA" id="ARBA00023315"/>
    </source>
</evidence>
<dbReference type="PANTHER" id="PTHR42919">
    <property type="entry name" value="N-ALPHA-ACETYLTRANSFERASE"/>
    <property type="match status" value="1"/>
</dbReference>
<evidence type="ECO:0000313" key="5">
    <source>
        <dbReference type="Proteomes" id="UP001275436"/>
    </source>
</evidence>
<keyword evidence="1" id="KW-0808">Transferase</keyword>
<feature type="domain" description="N-acetyltransferase" evidence="3">
    <location>
        <begin position="13"/>
        <end position="175"/>
    </location>
</feature>
<evidence type="ECO:0000259" key="3">
    <source>
        <dbReference type="PROSITE" id="PS51186"/>
    </source>
</evidence>
<dbReference type="Proteomes" id="UP001275436">
    <property type="component" value="Unassembled WGS sequence"/>
</dbReference>
<dbReference type="InterPro" id="IPR051556">
    <property type="entry name" value="N-term/lysine_N-AcTrnsfr"/>
</dbReference>
<proteinExistence type="predicted"/>